<dbReference type="InterPro" id="IPR040497">
    <property type="entry name" value="Glyco_transf_24"/>
</dbReference>
<dbReference type="Pfam" id="PF03345">
    <property type="entry name" value="OST48_N"/>
    <property type="match status" value="1"/>
</dbReference>
<evidence type="ECO:0008006" key="23">
    <source>
        <dbReference type="Google" id="ProtNLM"/>
    </source>
</evidence>
<dbReference type="PANTHER" id="PTHR11226">
    <property type="entry name" value="UDP-GLUCOSE GLYCOPROTEIN:GLUCOSYLTRANSFERASE"/>
    <property type="match status" value="1"/>
</dbReference>
<dbReference type="InterPro" id="IPR055457">
    <property type="entry name" value="OST48_N"/>
</dbReference>
<name>A0AAN9TQ37_9HEMI</name>
<evidence type="ECO:0000259" key="16">
    <source>
        <dbReference type="Pfam" id="PF18401"/>
    </source>
</evidence>
<proteinExistence type="inferred from homology"/>
<dbReference type="Gene3D" id="3.90.550.10">
    <property type="entry name" value="Spore Coat Polysaccharide Biosynthesis Protein SpsA, Chain A"/>
    <property type="match status" value="1"/>
</dbReference>
<dbReference type="Pfam" id="PF18401">
    <property type="entry name" value="Thioredoxin_13"/>
    <property type="match status" value="1"/>
</dbReference>
<feature type="domain" description="UGGT thioredoxin-like" evidence="15">
    <location>
        <begin position="462"/>
        <end position="641"/>
    </location>
</feature>
<dbReference type="InterPro" id="IPR040694">
    <property type="entry name" value="UGGT_TRXL_2"/>
</dbReference>
<feature type="chain" id="PRO_5043050301" description="Dolichyl-diphosphooligosaccharide--protein glycosyltransferase 48 kDa subunit" evidence="13">
    <location>
        <begin position="20"/>
        <end position="1919"/>
    </location>
</feature>
<feature type="compositionally biased region" description="Basic and acidic residues" evidence="12">
    <location>
        <begin position="1900"/>
        <end position="1919"/>
    </location>
</feature>
<dbReference type="PANTHER" id="PTHR11226:SF0">
    <property type="entry name" value="UDP-GLUCOSE:GLYCOPROTEIN GLUCOSYLTRANSFERASE"/>
    <property type="match status" value="1"/>
</dbReference>
<keyword evidence="22" id="KW-1185">Reference proteome</keyword>
<comment type="similarity">
    <text evidence="4">Belongs to the glycosyltransferase 8 family.</text>
</comment>
<keyword evidence="9" id="KW-0325">Glycoprotein</keyword>
<dbReference type="Pfam" id="PF18402">
    <property type="entry name" value="Thioredoxin_14"/>
    <property type="match status" value="1"/>
</dbReference>
<evidence type="ECO:0000256" key="2">
    <source>
        <dbReference type="ARBA" id="ARBA00004319"/>
    </source>
</evidence>
<evidence type="ECO:0000256" key="9">
    <source>
        <dbReference type="ARBA" id="ARBA00023180"/>
    </source>
</evidence>
<dbReference type="Pfam" id="PF18403">
    <property type="entry name" value="Thioredoxin_15"/>
    <property type="match status" value="1"/>
</dbReference>
<dbReference type="Pfam" id="PF23358">
    <property type="entry name" value="OST48_MD"/>
    <property type="match status" value="1"/>
</dbReference>
<evidence type="ECO:0000259" key="20">
    <source>
        <dbReference type="Pfam" id="PF23358"/>
    </source>
</evidence>
<evidence type="ECO:0000256" key="11">
    <source>
        <dbReference type="ARBA" id="ARBA00048456"/>
    </source>
</evidence>
<gene>
    <name evidence="21" type="ORF">V9T40_006756</name>
</gene>
<dbReference type="GO" id="GO:0005788">
    <property type="term" value="C:endoplasmic reticulum lumen"/>
    <property type="evidence" value="ECO:0007669"/>
    <property type="project" value="UniProtKB-SubCell"/>
</dbReference>
<feature type="signal peptide" evidence="13">
    <location>
        <begin position="1"/>
        <end position="19"/>
    </location>
</feature>
<evidence type="ECO:0000256" key="13">
    <source>
        <dbReference type="SAM" id="SignalP"/>
    </source>
</evidence>
<comment type="catalytic activity">
    <reaction evidence="11">
        <text>N(4)-(alpha-D-Man-(1-&gt;2)-alpha-D-Man-(1-&gt;2)-alpha-D-Man-(1-&gt;3)-[alpha-D-Man-(1-&gt;2)-alpha-D-Man-(1-&gt;3)-[alpha-D-Man-(1-&gt;2)-alpha-D-Man-(1-&gt;6)]-alpha-D-Man-(1-&gt;6)]-beta-D-Man-(1-&gt;4)-beta-D-GlcNAc-(1-&gt;4)-beta-D-GlcNAc)-L-asparaginyl-[protein] (N-glucan mannose isomer 9A1,2,3B1,2,3) + UDP-alpha-D-glucose = N(4)-(alpha-D-Glc-(1-&gt;3)-alpha-D-Man-(1-&gt;2)-alpha-D-Man-(1-&gt;2)-alpha-D-Man-(1-&gt;3)-[alpha-D-Man-(1-&gt;2)-alpha-D-Man-(1-&gt;3)-[alpha-D-Man-(1-&gt;2)-alpha-D-Man-(1-&gt;6)]-alpha-D-Man-(1-&gt;6)]-beta-D-Man-(1-&gt;4)-beta-D-GlcNAc-(1-&gt;4)-beta-D-GlcNAc)-L-asparaginyl-[protein] + UDP + H(+)</text>
        <dbReference type="Rhea" id="RHEA:61304"/>
        <dbReference type="Rhea" id="RHEA-COMP:14356"/>
        <dbReference type="Rhea" id="RHEA-COMP:14357"/>
        <dbReference type="ChEBI" id="CHEBI:15378"/>
        <dbReference type="ChEBI" id="CHEBI:58223"/>
        <dbReference type="ChEBI" id="CHEBI:58885"/>
        <dbReference type="ChEBI" id="CHEBI:59080"/>
        <dbReference type="ChEBI" id="CHEBI:139493"/>
    </reaction>
</comment>
<comment type="caution">
    <text evidence="21">The sequence shown here is derived from an EMBL/GenBank/DDBJ whole genome shotgun (WGS) entry which is preliminary data.</text>
</comment>
<feature type="domain" description="UGGT thioredoxin-like" evidence="16">
    <location>
        <begin position="712"/>
        <end position="847"/>
    </location>
</feature>
<evidence type="ECO:0000259" key="14">
    <source>
        <dbReference type="Pfam" id="PF03345"/>
    </source>
</evidence>
<evidence type="ECO:0000256" key="3">
    <source>
        <dbReference type="ARBA" id="ARBA00004922"/>
    </source>
</evidence>
<feature type="domain" description="UDP-glucose:glycoprotein glucosyltransferase thioredoxin-like" evidence="18">
    <location>
        <begin position="1117"/>
        <end position="1316"/>
    </location>
</feature>
<comment type="subcellular location">
    <subcellularLocation>
        <location evidence="2">Endoplasmic reticulum lumen</location>
    </subcellularLocation>
</comment>
<evidence type="ECO:0000259" key="18">
    <source>
        <dbReference type="Pfam" id="PF18403"/>
    </source>
</evidence>
<dbReference type="CDD" id="cd06432">
    <property type="entry name" value="GT8_HUGT1_C_like"/>
    <property type="match status" value="1"/>
</dbReference>
<evidence type="ECO:0000256" key="7">
    <source>
        <dbReference type="ARBA" id="ARBA00022729"/>
    </source>
</evidence>
<feature type="domain" description="OST48 N-terminal" evidence="14">
    <location>
        <begin position="25"/>
        <end position="279"/>
    </location>
</feature>
<dbReference type="GO" id="GO:0036503">
    <property type="term" value="P:ERAD pathway"/>
    <property type="evidence" value="ECO:0007669"/>
    <property type="project" value="TreeGrafter"/>
</dbReference>
<protein>
    <recommendedName>
        <fullName evidence="23">Dolichyl-diphosphooligosaccharide--protein glycosyltransferase 48 kDa subunit</fullName>
    </recommendedName>
</protein>
<evidence type="ECO:0000256" key="1">
    <source>
        <dbReference type="ARBA" id="ARBA00001913"/>
    </source>
</evidence>
<evidence type="ECO:0000256" key="12">
    <source>
        <dbReference type="SAM" id="MobiDB-lite"/>
    </source>
</evidence>
<accession>A0AAN9TQ37</accession>
<keyword evidence="6" id="KW-0808">Transferase</keyword>
<dbReference type="GO" id="GO:0003980">
    <property type="term" value="F:UDP-glucose:glycoprotein glucosyltransferase activity"/>
    <property type="evidence" value="ECO:0007669"/>
    <property type="project" value="InterPro"/>
</dbReference>
<evidence type="ECO:0000313" key="22">
    <source>
        <dbReference type="Proteomes" id="UP001367676"/>
    </source>
</evidence>
<dbReference type="InterPro" id="IPR029044">
    <property type="entry name" value="Nucleotide-diphossugar_trans"/>
</dbReference>
<evidence type="ECO:0000313" key="21">
    <source>
        <dbReference type="EMBL" id="KAK7602782.1"/>
    </source>
</evidence>
<evidence type="ECO:0000259" key="17">
    <source>
        <dbReference type="Pfam" id="PF18402"/>
    </source>
</evidence>
<dbReference type="InterPro" id="IPR040693">
    <property type="entry name" value="UGGT_TRXL_1"/>
</dbReference>
<feature type="domain" description="Glucosyltransferase 24 catalytic" evidence="19">
    <location>
        <begin position="1618"/>
        <end position="1885"/>
    </location>
</feature>
<feature type="domain" description="OST48 middle" evidence="20">
    <location>
        <begin position="294"/>
        <end position="423"/>
    </location>
</feature>
<comment type="cofactor">
    <cofactor evidence="1">
        <name>Ca(2+)</name>
        <dbReference type="ChEBI" id="CHEBI:29108"/>
    </cofactor>
</comment>
<evidence type="ECO:0000256" key="10">
    <source>
        <dbReference type="ARBA" id="ARBA00045874"/>
    </source>
</evidence>
<evidence type="ECO:0000259" key="15">
    <source>
        <dbReference type="Pfam" id="PF18400"/>
    </source>
</evidence>
<comment type="function">
    <text evidence="10">Recognizes glycoproteins with minor folding defects. Reglucosylates single N-glycans near the misfolded part of the protein, thus providing quality control for protein folding in the endoplasmic reticulum. Reglucosylated proteins are recognized by calreticulin for recycling to the endoplasmic reticulum and refolding or degradation.</text>
</comment>
<dbReference type="InterPro" id="IPR040692">
    <property type="entry name" value="UGGT_TRXL_3"/>
</dbReference>
<dbReference type="Proteomes" id="UP001367676">
    <property type="component" value="Unassembled WGS sequence"/>
</dbReference>
<keyword evidence="8" id="KW-0256">Endoplasmic reticulum</keyword>
<dbReference type="Pfam" id="PF18400">
    <property type="entry name" value="Thioredoxin_12"/>
    <property type="match status" value="1"/>
</dbReference>
<keyword evidence="5" id="KW-0328">Glycosyltransferase</keyword>
<feature type="region of interest" description="Disordered" evidence="12">
    <location>
        <begin position="1895"/>
        <end position="1919"/>
    </location>
</feature>
<dbReference type="GO" id="GO:0018279">
    <property type="term" value="P:protein N-linked glycosylation via asparagine"/>
    <property type="evidence" value="ECO:0007669"/>
    <property type="project" value="TreeGrafter"/>
</dbReference>
<dbReference type="Pfam" id="PF06427">
    <property type="entry name" value="UDP-g_GGTase"/>
    <property type="match status" value="1"/>
</dbReference>
<evidence type="ECO:0000256" key="5">
    <source>
        <dbReference type="ARBA" id="ARBA00022676"/>
    </source>
</evidence>
<keyword evidence="7 13" id="KW-0732">Signal</keyword>
<dbReference type="GO" id="GO:0051082">
    <property type="term" value="F:unfolded protein binding"/>
    <property type="evidence" value="ECO:0007669"/>
    <property type="project" value="TreeGrafter"/>
</dbReference>
<comment type="pathway">
    <text evidence="3">Protein modification; protein glycosylation.</text>
</comment>
<dbReference type="EMBL" id="JBBCAQ010000007">
    <property type="protein sequence ID" value="KAK7602782.1"/>
    <property type="molecule type" value="Genomic_DNA"/>
</dbReference>
<dbReference type="InterPro" id="IPR009448">
    <property type="entry name" value="UDP-g_GGtrans"/>
</dbReference>
<feature type="domain" description="UGGT thioredoxin-like" evidence="17">
    <location>
        <begin position="854"/>
        <end position="1101"/>
    </location>
</feature>
<organism evidence="21 22">
    <name type="scientific">Parthenolecanium corni</name>
    <dbReference type="NCBI Taxonomy" id="536013"/>
    <lineage>
        <taxon>Eukaryota</taxon>
        <taxon>Metazoa</taxon>
        <taxon>Ecdysozoa</taxon>
        <taxon>Arthropoda</taxon>
        <taxon>Hexapoda</taxon>
        <taxon>Insecta</taxon>
        <taxon>Pterygota</taxon>
        <taxon>Neoptera</taxon>
        <taxon>Paraneoptera</taxon>
        <taxon>Hemiptera</taxon>
        <taxon>Sternorrhyncha</taxon>
        <taxon>Coccoidea</taxon>
        <taxon>Coccidae</taxon>
        <taxon>Parthenolecanium</taxon>
    </lineage>
</organism>
<dbReference type="Pfam" id="PF18404">
    <property type="entry name" value="Glyco_transf_24"/>
    <property type="match status" value="1"/>
</dbReference>
<dbReference type="InterPro" id="IPR055459">
    <property type="entry name" value="OST48_MD"/>
</dbReference>
<evidence type="ECO:0000256" key="6">
    <source>
        <dbReference type="ARBA" id="ARBA00022679"/>
    </source>
</evidence>
<dbReference type="SUPFAM" id="SSF53448">
    <property type="entry name" value="Nucleotide-diphospho-sugar transferases"/>
    <property type="match status" value="1"/>
</dbReference>
<evidence type="ECO:0000256" key="8">
    <source>
        <dbReference type="ARBA" id="ARBA00022824"/>
    </source>
</evidence>
<dbReference type="FunFam" id="3.90.550.10:FF:000004">
    <property type="entry name" value="UDP-glucose glycoprotein glucosyltransferase 1"/>
    <property type="match status" value="1"/>
</dbReference>
<evidence type="ECO:0000256" key="4">
    <source>
        <dbReference type="ARBA" id="ARBA00006351"/>
    </source>
</evidence>
<sequence length="1919" mass="217725">MSKFLLILVVLFANPLVYGSETGKRTLVLLDNFLIKESHSIFFKSLKERGHLLTFKAADDSSLTLFKYGDLLYDNLILFSPKVEEFGGKISKKMILDFIDEGGNLLMATGSKPGVLLREIAVECGIEIDSPGTSSAGNFVIDHFHYDTSDPSHSLISVDPENLIDAPVIVGSRKISPVLYKGIGLLVNNSNPLVLRLLTAYSTSYSFDPFADIGKTPNLIGQETTLIAGVQTRNNARAVFSGSFDFFSDAAFLSKISKVDGKEYTKSSNEEVVGHLSRWLFKEAGVIRVKSVAHHRLNEIEAPMDYTITDMAVFAMELEHKVNDEWKPFNVRDLQLEFVRIDPFIRTNVPLVSEGKYKVIFKIPDVYGVFKFLVDYKRIGYTSVFSSTQVSVRPLKHTEYERFIQSAYPYYLSAFSMMFDSFVMRKLSIIFVLFTFCHLLVPSQCRRKSKAVTTLIDAKWYQTPLVLEIVEFLADENLNSFWAFVDEISSFQPPLSTLESDKVKYDTAIAHAASHLSNTQLQLLKLSLSLHIYSPRIEMYSQMATQRNLPCPITVDVCGKMVCGLNEVISAIESNTIIKNPEIFHIDHHYPGSKNRSQIVILYAEIGTPDFNEYHALLKRYAIDGRINYVLRHHIQNRLSRKVRLSGYGVELQMKSTEYKAEDDSLRQEQKVETAPEDEDLEVDGFNFNTLKTLYPDKVKDLEQFRHHLESSSEELKPLKVWQFQELSLQAAEKIMSVPPVEALSALIHIAQNFPKQTRSLVNIPVKQERKKEIQKNQDKILMLLNLPPTDTALFLNGIFFDMDVVDIFTIFESVRQEIKVMEGLYKIGINDRSVVSSILSLDLSSSGHDDYAIDIRDSAVQWINDIEVDSKYRRWSPSLMDLLKPTFPGMLRSIRRNLYNLVIICDPAHRDSWSLLKLAESFVVHSAPVRVGLVFITPPIPISGLESASVAILNAFNYVAEEKDRYTGLSFITEVYATIKTDRDVEVEDVKKRLQALSYGADVLDILGADSDYNTGRQLSSDFITRSGLRKFPQALLNGVPLSEKSLNKEDFEEAMLTEIMSQTPILQKAVYRGELTESDDVLNFVMNRPNVMPRLNSRVLNSEKIKYLDLLDGITAKVIDHMKYLTKKKSGSTSLLTIWLVADFESSAGRAILQNALEYLDGGNNHRIGVIINPANNEAVNTINKIILAAIRHNHNVETILKNADAIISGEKKVSDFNIPDVDWTEIDQIIAEDETFCKQVLSFGSGSIGLVANGRVIGPFDEDEEFIPADFLLLERFAMKSSVEKVHSAMESKLATMEGCKSNVFMKAVCLLANKPQSKSRFKLSDVGEEYSVIKIPPKTLDEPVFEIHVIVDPVSRGAQKVAPIVNVLRQVLNAEIKIYLNCQERISDMPLKSYYRYVLEPELQFSPDGALAAGPIANFTEVAVASLLTQNMHVPENWLVESVVTPFDLDNIRLKDVDSSVYSQFELEYLLLEGHCFDTAFGTPPRGLQITLGSETNPVIVDTIVMANLGYFQLKANPGAWVLRLRQGRSADIYEIVSHEGTDTPENSTDIKVLIGSFQSHVMKLKVNKKPDMIHEELLADANDASSGLWSSIANTFTGSNSGGKDDGVEDEPINIFSLASGHLYERFLRIMMLSVIKHTKSPVKFWFLKNYLSPSFKDFLPRMAQKYGFKFELVQYKWPRWLHQQNEKQRIIWGYKILFLDVLFPLDVKKIIFVDADQVVRADMKELVDLDLQGAPYGYTPFCESRKEMDGFRFWKQGYWKTHLQGRKYHISALYVVDLKRFRKVAAGDRLRGQYQALSQDPNSLSNLDQDLPNNMIHQVSIKSLPQEWLWCETWCDDVSKPKAKTIDLCNNPMTKEAKLTAAMRIIEEWKDYDAEIKRLQLQLDEQAVEEEEQIEHTKRSAEKETLHEKHTEL</sequence>
<evidence type="ECO:0000259" key="19">
    <source>
        <dbReference type="Pfam" id="PF18404"/>
    </source>
</evidence>
<reference evidence="21 22" key="1">
    <citation type="submission" date="2024-03" db="EMBL/GenBank/DDBJ databases">
        <title>Adaptation during the transition from Ophiocordyceps entomopathogen to insect associate is accompanied by gene loss and intensified selection.</title>
        <authorList>
            <person name="Ward C.M."/>
            <person name="Onetto C.A."/>
            <person name="Borneman A.R."/>
        </authorList>
    </citation>
    <scope>NUCLEOTIDE SEQUENCE [LARGE SCALE GENOMIC DNA]</scope>
    <source>
        <strain evidence="21">AWRI1</strain>
        <tissue evidence="21">Single Adult Female</tissue>
    </source>
</reference>
<dbReference type="InterPro" id="IPR040525">
    <property type="entry name" value="UGGT_TRXL_4"/>
</dbReference>